<evidence type="ECO:0000313" key="2">
    <source>
        <dbReference type="EMBL" id="DAE03668.1"/>
    </source>
</evidence>
<dbReference type="EMBL" id="BK015370">
    <property type="protein sequence ID" value="DAE03668.1"/>
    <property type="molecule type" value="Genomic_DNA"/>
</dbReference>
<proteinExistence type="predicted"/>
<keyword evidence="1" id="KW-0175">Coiled coil</keyword>
<evidence type="ECO:0000256" key="1">
    <source>
        <dbReference type="SAM" id="Coils"/>
    </source>
</evidence>
<protein>
    <submittedName>
        <fullName evidence="2">Minor structural protein</fullName>
    </submittedName>
</protein>
<dbReference type="Pfam" id="PF06810">
    <property type="entry name" value="Phage_scaffold"/>
    <property type="match status" value="1"/>
</dbReference>
<organism evidence="2">
    <name type="scientific">Siphoviridae sp. ctMYJ33</name>
    <dbReference type="NCBI Taxonomy" id="2825461"/>
    <lineage>
        <taxon>Viruses</taxon>
        <taxon>Duplodnaviria</taxon>
        <taxon>Heunggongvirae</taxon>
        <taxon>Uroviricota</taxon>
        <taxon>Caudoviricetes</taxon>
    </lineage>
</organism>
<feature type="coiled-coil region" evidence="1">
    <location>
        <begin position="41"/>
        <end position="99"/>
    </location>
</feature>
<reference evidence="2" key="1">
    <citation type="journal article" date="2021" name="Proc. Natl. Acad. Sci. U.S.A.">
        <title>A Catalog of Tens of Thousands of Viruses from Human Metagenomes Reveals Hidden Associations with Chronic Diseases.</title>
        <authorList>
            <person name="Tisza M.J."/>
            <person name="Buck C.B."/>
        </authorList>
    </citation>
    <scope>NUCLEOTIDE SEQUENCE</scope>
    <source>
        <strain evidence="2">CtMYJ33</strain>
    </source>
</reference>
<accession>A0A8S5PBS5</accession>
<sequence length="194" mass="22014">MKEFLESLEIGEGKEKLSQEIIKSILAKNGEIVKVENKKIEDKKDEEIKNCKSTIDSLNEQLKNIPDSKELDALKQEVADFKEKEAKRIADEKEAKEKSIRDERTNAFFNDIKFASESAKAGVIAKFNEKNFNYDEESKKFLGATEWLNDLKEKDSGAFLSDVVNPKFTTTPTAPTKPSSMDDVLEVMGLKKEK</sequence>
<dbReference type="InterPro" id="IPR009636">
    <property type="entry name" value="SCAF"/>
</dbReference>
<name>A0A8S5PBS5_9CAUD</name>